<name>A0A177B0B0_9BILA</name>
<keyword evidence="5" id="KW-0418">Kinase</keyword>
<evidence type="ECO:0000313" key="9">
    <source>
        <dbReference type="Proteomes" id="UP000078046"/>
    </source>
</evidence>
<evidence type="ECO:0000256" key="2">
    <source>
        <dbReference type="ARBA" id="ARBA00022527"/>
    </source>
</evidence>
<evidence type="ECO:0000259" key="7">
    <source>
        <dbReference type="PROSITE" id="PS50011"/>
    </source>
</evidence>
<dbReference type="AlphaFoldDB" id="A0A177B0B0"/>
<dbReference type="Gene3D" id="3.30.200.20">
    <property type="entry name" value="Phosphorylase Kinase, domain 1"/>
    <property type="match status" value="1"/>
</dbReference>
<dbReference type="SMART" id="SM00220">
    <property type="entry name" value="S_TKc"/>
    <property type="match status" value="1"/>
</dbReference>
<dbReference type="EMBL" id="LWCA01000593">
    <property type="protein sequence ID" value="OAF67708.1"/>
    <property type="molecule type" value="Genomic_DNA"/>
</dbReference>
<keyword evidence="6" id="KW-0067">ATP-binding</keyword>
<sequence>MMKSSDYDDVSEFEKKSIMSRGAFGTVYKIRWNGKLYACKQSIVKGNKVPQSASFELDALKTLKHKYLIKMIAYQFRTEYDKLIVNVFMELAKVDLKHFLDNSLIVSHGLKKIFIKQIIVGLTYMHAKKYMHGDIKIENILISMDFVVKICDFGHCRPVVKDKKHSDPIRIGTRIYQAPELLLEKSNFDETIDLWSLGILIYKIVTMYYLFPEKDIDKLLQLMCQILGPINESSWPGVTKLPGYPRVRKMTGKCEIDLIMTKSIPNVKIVELIKNLIILDPQKRKPAKQLLNLPYFR</sequence>
<dbReference type="Proteomes" id="UP000078046">
    <property type="component" value="Unassembled WGS sequence"/>
</dbReference>
<dbReference type="PROSITE" id="PS50011">
    <property type="entry name" value="PROTEIN_KINASE_DOM"/>
    <property type="match status" value="1"/>
</dbReference>
<dbReference type="GO" id="GO:0005634">
    <property type="term" value="C:nucleus"/>
    <property type="evidence" value="ECO:0007669"/>
    <property type="project" value="TreeGrafter"/>
</dbReference>
<dbReference type="PANTHER" id="PTHR24056">
    <property type="entry name" value="CELL DIVISION PROTEIN KINASE"/>
    <property type="match status" value="1"/>
</dbReference>
<dbReference type="OrthoDB" id="6068441at2759"/>
<evidence type="ECO:0000256" key="1">
    <source>
        <dbReference type="ARBA" id="ARBA00006485"/>
    </source>
</evidence>
<evidence type="ECO:0000256" key="5">
    <source>
        <dbReference type="ARBA" id="ARBA00022777"/>
    </source>
</evidence>
<comment type="similarity">
    <text evidence="1">Belongs to the protein kinase superfamily. CMGC Ser/Thr protein kinase family. CDC2/CDKX subfamily.</text>
</comment>
<dbReference type="InterPro" id="IPR000719">
    <property type="entry name" value="Prot_kinase_dom"/>
</dbReference>
<keyword evidence="3" id="KW-0808">Transferase</keyword>
<proteinExistence type="inferred from homology"/>
<dbReference type="InterPro" id="IPR050108">
    <property type="entry name" value="CDK"/>
</dbReference>
<feature type="domain" description="Protein kinase" evidence="7">
    <location>
        <begin position="13"/>
        <end position="296"/>
    </location>
</feature>
<comment type="caution">
    <text evidence="8">The sequence shown here is derived from an EMBL/GenBank/DDBJ whole genome shotgun (WGS) entry which is preliminary data.</text>
</comment>
<reference evidence="8 9" key="1">
    <citation type="submission" date="2016-04" db="EMBL/GenBank/DDBJ databases">
        <title>The genome of Intoshia linei affirms orthonectids as highly simplified spiralians.</title>
        <authorList>
            <person name="Mikhailov K.V."/>
            <person name="Slusarev G.S."/>
            <person name="Nikitin M.A."/>
            <person name="Logacheva M.D."/>
            <person name="Penin A."/>
            <person name="Aleoshin V."/>
            <person name="Panchin Y.V."/>
        </authorList>
    </citation>
    <scope>NUCLEOTIDE SEQUENCE [LARGE SCALE GENOMIC DNA]</scope>
    <source>
        <strain evidence="8">Intl2013</strain>
        <tissue evidence="8">Whole animal</tissue>
    </source>
</reference>
<dbReference type="GO" id="GO:0005524">
    <property type="term" value="F:ATP binding"/>
    <property type="evidence" value="ECO:0007669"/>
    <property type="project" value="UniProtKB-KW"/>
</dbReference>
<evidence type="ECO:0000256" key="3">
    <source>
        <dbReference type="ARBA" id="ARBA00022679"/>
    </source>
</evidence>
<keyword evidence="2" id="KW-0723">Serine/threonine-protein kinase</keyword>
<organism evidence="8 9">
    <name type="scientific">Intoshia linei</name>
    <dbReference type="NCBI Taxonomy" id="1819745"/>
    <lineage>
        <taxon>Eukaryota</taxon>
        <taxon>Metazoa</taxon>
        <taxon>Spiralia</taxon>
        <taxon>Lophotrochozoa</taxon>
        <taxon>Mesozoa</taxon>
        <taxon>Orthonectida</taxon>
        <taxon>Rhopaluridae</taxon>
        <taxon>Intoshia</taxon>
    </lineage>
</organism>
<accession>A0A177B0B0</accession>
<dbReference type="InterPro" id="IPR008271">
    <property type="entry name" value="Ser/Thr_kinase_AS"/>
</dbReference>
<protein>
    <recommendedName>
        <fullName evidence="7">Protein kinase domain-containing protein</fullName>
    </recommendedName>
</protein>
<keyword evidence="9" id="KW-1185">Reference proteome</keyword>
<evidence type="ECO:0000256" key="6">
    <source>
        <dbReference type="ARBA" id="ARBA00022840"/>
    </source>
</evidence>
<evidence type="ECO:0000313" key="8">
    <source>
        <dbReference type="EMBL" id="OAF67708.1"/>
    </source>
</evidence>
<dbReference type="GO" id="GO:0004674">
    <property type="term" value="F:protein serine/threonine kinase activity"/>
    <property type="evidence" value="ECO:0007669"/>
    <property type="project" value="UniProtKB-KW"/>
</dbReference>
<keyword evidence="4" id="KW-0547">Nucleotide-binding</keyword>
<dbReference type="Pfam" id="PF00069">
    <property type="entry name" value="Pkinase"/>
    <property type="match status" value="1"/>
</dbReference>
<gene>
    <name evidence="8" type="ORF">A3Q56_04518</name>
</gene>
<dbReference type="SUPFAM" id="SSF56112">
    <property type="entry name" value="Protein kinase-like (PK-like)"/>
    <property type="match status" value="1"/>
</dbReference>
<evidence type="ECO:0000256" key="4">
    <source>
        <dbReference type="ARBA" id="ARBA00022741"/>
    </source>
</evidence>
<dbReference type="PROSITE" id="PS00108">
    <property type="entry name" value="PROTEIN_KINASE_ST"/>
    <property type="match status" value="1"/>
</dbReference>
<dbReference type="InterPro" id="IPR011009">
    <property type="entry name" value="Kinase-like_dom_sf"/>
</dbReference>
<dbReference type="Gene3D" id="1.10.510.10">
    <property type="entry name" value="Transferase(Phosphotransferase) domain 1"/>
    <property type="match status" value="1"/>
</dbReference>